<dbReference type="CDD" id="cd14948">
    <property type="entry name" value="BACON"/>
    <property type="match status" value="1"/>
</dbReference>
<dbReference type="Gene3D" id="3.80.10.10">
    <property type="entry name" value="Ribonuclease Inhibitor"/>
    <property type="match status" value="1"/>
</dbReference>
<protein>
    <recommendedName>
        <fullName evidence="3">BACON domain-containing protein</fullName>
    </recommendedName>
</protein>
<accession>A0A948TLN2</accession>
<evidence type="ECO:0000313" key="1">
    <source>
        <dbReference type="EMBL" id="MBU3855648.1"/>
    </source>
</evidence>
<reference evidence="1" key="2">
    <citation type="submission" date="2021-04" db="EMBL/GenBank/DDBJ databases">
        <authorList>
            <person name="Gilroy R."/>
        </authorList>
    </citation>
    <scope>NUCLEOTIDE SEQUENCE</scope>
    <source>
        <strain evidence="1">8470</strain>
    </source>
</reference>
<proteinExistence type="predicted"/>
<dbReference type="InterPro" id="IPR032675">
    <property type="entry name" value="LRR_dom_sf"/>
</dbReference>
<dbReference type="Gene3D" id="2.60.40.10">
    <property type="entry name" value="Immunoglobulins"/>
    <property type="match status" value="1"/>
</dbReference>
<dbReference type="InterPro" id="IPR024361">
    <property type="entry name" value="BACON"/>
</dbReference>
<sequence>MKFLNNSMIWSLILCAGLVVSCKDDDEPGIPGGLALDKTEIAIGPEGGTERVQVTSSTNWVSSVSAPWVSVSPANGFGSVASVLTVDSTLENTARTLEVRYTPQGQQPQTLTVTQFGFGKQILIKEAEVELESSANYDERVVDVTIQTNVQFRIDMDNIGYSFEEGDPTGDDAAEAETQCTGWIDLERNQSETPVGDDLLDRGARPRTVKVRFRWEMNTVPYTRVAKIDLLPLGLEGDETLVDADGNPIDKVTLTVTQTAAPKIEDNRAGDSLAIIMICEKAQTMVSYSSAENMRNWDGVTLWERTDEVDGEQVPSEWVGRVRSVSFMGPNIQEGESFPRELRYLKYLETLSIASNTNRQTREMHLGDELLELKHLKELSISSYGLIDLPEDFKKLGGEVDDSYAGLEALTLSSNNFENLSDFTGIITKENFPKLEYLDLSGCRRTDALSDLSTISGFEYNGTPIGLRSNISTNSSEKQALIDLLTWEKLRYLSLSYGFMQGSLPTDEEMVAALQAAGQKPYYDADDFFAGKNPARDDWWNKVSKDTCQWLLSEKEVSITLNGEEITAKGTEIPRVLPFNRAFSINLNFLTGPLPKWLLFHPYLAEWNPGQMIFNQQEKGKTSDGVTVGFDGVGQSPYDFDYTYYYGNKQPAATTEKPGDWNPDIDPDYSDRDPGVAYPLYYYRYVNAAGANDPDYHGAGGNQ</sequence>
<evidence type="ECO:0008006" key="3">
    <source>
        <dbReference type="Google" id="ProtNLM"/>
    </source>
</evidence>
<organism evidence="1 2">
    <name type="scientific">Candidatus Phocaeicola excrementipullorum</name>
    <dbReference type="NCBI Taxonomy" id="2838731"/>
    <lineage>
        <taxon>Bacteria</taxon>
        <taxon>Pseudomonadati</taxon>
        <taxon>Bacteroidota</taxon>
        <taxon>Bacteroidia</taxon>
        <taxon>Bacteroidales</taxon>
        <taxon>Bacteroidaceae</taxon>
        <taxon>Phocaeicola</taxon>
    </lineage>
</organism>
<gene>
    <name evidence="1" type="ORF">H9928_03645</name>
</gene>
<evidence type="ECO:0000313" key="2">
    <source>
        <dbReference type="Proteomes" id="UP000784286"/>
    </source>
</evidence>
<reference evidence="1" key="1">
    <citation type="journal article" date="2021" name="PeerJ">
        <title>Extensive microbial diversity within the chicken gut microbiome revealed by metagenomics and culture.</title>
        <authorList>
            <person name="Gilroy R."/>
            <person name="Ravi A."/>
            <person name="Getino M."/>
            <person name="Pursley I."/>
            <person name="Horton D.L."/>
            <person name="Alikhan N.F."/>
            <person name="Baker D."/>
            <person name="Gharbi K."/>
            <person name="Hall N."/>
            <person name="Watson M."/>
            <person name="Adriaenssens E.M."/>
            <person name="Foster-Nyarko E."/>
            <person name="Jarju S."/>
            <person name="Secka A."/>
            <person name="Antonio M."/>
            <person name="Oren A."/>
            <person name="Chaudhuri R.R."/>
            <person name="La Ragione R."/>
            <person name="Hildebrand F."/>
            <person name="Pallen M.J."/>
        </authorList>
    </citation>
    <scope>NUCLEOTIDE SEQUENCE</scope>
    <source>
        <strain evidence="1">8470</strain>
    </source>
</reference>
<dbReference type="AlphaFoldDB" id="A0A948TLN2"/>
<dbReference type="InterPro" id="IPR013783">
    <property type="entry name" value="Ig-like_fold"/>
</dbReference>
<dbReference type="SUPFAM" id="SSF52058">
    <property type="entry name" value="L domain-like"/>
    <property type="match status" value="1"/>
</dbReference>
<dbReference type="PROSITE" id="PS51257">
    <property type="entry name" value="PROKAR_LIPOPROTEIN"/>
    <property type="match status" value="1"/>
</dbReference>
<dbReference type="EMBL" id="JAHLFJ010000037">
    <property type="protein sequence ID" value="MBU3855648.1"/>
    <property type="molecule type" value="Genomic_DNA"/>
</dbReference>
<comment type="caution">
    <text evidence="1">The sequence shown here is derived from an EMBL/GenBank/DDBJ whole genome shotgun (WGS) entry which is preliminary data.</text>
</comment>
<dbReference type="Proteomes" id="UP000784286">
    <property type="component" value="Unassembled WGS sequence"/>
</dbReference>
<name>A0A948TLN2_9BACT</name>